<dbReference type="AlphaFoldDB" id="A0A0B4GJ15"/>
<reference evidence="2 3" key="1">
    <citation type="journal article" date="2014" name="Proc. Natl. Acad. Sci. U.S.A.">
        <title>Trajectory and genomic determinants of fungal-pathogen speciation and host adaptation.</title>
        <authorList>
            <person name="Hu X."/>
            <person name="Xiao G."/>
            <person name="Zheng P."/>
            <person name="Shang Y."/>
            <person name="Su Y."/>
            <person name="Zhang X."/>
            <person name="Liu X."/>
            <person name="Zhan S."/>
            <person name="St Leger R.J."/>
            <person name="Wang C."/>
        </authorList>
    </citation>
    <scope>NUCLEOTIDE SEQUENCE [LARGE SCALE GENOMIC DNA]</scope>
    <source>
        <strain evidence="2 3">ARSEF 977</strain>
    </source>
</reference>
<protein>
    <submittedName>
        <fullName evidence="2">Uncharacterized protein</fullName>
    </submittedName>
</protein>
<feature type="compositionally biased region" description="Basic and acidic residues" evidence="1">
    <location>
        <begin position="268"/>
        <end position="279"/>
    </location>
</feature>
<sequence length="530" mass="59602">MLSSGEALAKLRHGTCLSLIPTLVRTRCSQTPNWAVHDVHVAAVQLGQTAQTMSQNGATKRLTGFTSVSSITTRTSKTEPIFSPLDADNLERSGLLGPVDITGKRKCHKRRLNRLSDEEHKEIPLDVGIGSPGEADAFATIPDAIISRESLNYLGLSTHMADVIWNTWINWPPYGFGREVDTNTGLYVTFIDYIILAHVQKAKDVHEDDDLKWRQCINECGMSASVQDAIMDVNFKQIRMTQSCVDWVTDTVQMRYAGLKEIQRTSCEREMQLERERSGQRGTSSNMGSDLSESSQRCGSSSQGGGSIRCDSWDPDTFKGAQDDPETLVLFKVIDLGRTNKFVNADGTIEMESFLFLASQSPSDFSGTRRLNYFTPDLDVAEFYAAYAKRRAGREAVVMITVHIPKKVILDMKEPDVFRLHYPTPEWKQLVWHSKSVTVLRKPLSRYQDESILIIGTIATGANRMYDDMKSWEEIDEHCLLRVGQGGKNVSEQYCFTNPEEGIDFLEEHGKFTVFYYSEGKVASLIRRCN</sequence>
<accession>A0A0B4GJ15</accession>
<dbReference type="Proteomes" id="UP000031192">
    <property type="component" value="Unassembled WGS sequence"/>
</dbReference>
<evidence type="ECO:0000256" key="1">
    <source>
        <dbReference type="SAM" id="MobiDB-lite"/>
    </source>
</evidence>
<gene>
    <name evidence="2" type="ORF">MGU_10177</name>
</gene>
<keyword evidence="3" id="KW-1185">Reference proteome</keyword>
<name>A0A0B4GJ15_METGA</name>
<feature type="compositionally biased region" description="Polar residues" evidence="1">
    <location>
        <begin position="280"/>
        <end position="291"/>
    </location>
</feature>
<dbReference type="OrthoDB" id="4940875at2759"/>
<feature type="region of interest" description="Disordered" evidence="1">
    <location>
        <begin position="268"/>
        <end position="308"/>
    </location>
</feature>
<proteinExistence type="predicted"/>
<dbReference type="HOGENOM" id="CLU_049785_0_0_1"/>
<evidence type="ECO:0000313" key="3">
    <source>
        <dbReference type="Proteomes" id="UP000031192"/>
    </source>
</evidence>
<dbReference type="EMBL" id="AZNH01000084">
    <property type="protein sequence ID" value="KID82493.1"/>
    <property type="molecule type" value="Genomic_DNA"/>
</dbReference>
<comment type="caution">
    <text evidence="2">The sequence shown here is derived from an EMBL/GenBank/DDBJ whole genome shotgun (WGS) entry which is preliminary data.</text>
</comment>
<evidence type="ECO:0000313" key="2">
    <source>
        <dbReference type="EMBL" id="KID82493.1"/>
    </source>
</evidence>
<feature type="compositionally biased region" description="Low complexity" evidence="1">
    <location>
        <begin position="292"/>
        <end position="301"/>
    </location>
</feature>
<organism evidence="2 3">
    <name type="scientific">Metarhizium guizhouense (strain ARSEF 977)</name>
    <dbReference type="NCBI Taxonomy" id="1276136"/>
    <lineage>
        <taxon>Eukaryota</taxon>
        <taxon>Fungi</taxon>
        <taxon>Dikarya</taxon>
        <taxon>Ascomycota</taxon>
        <taxon>Pezizomycotina</taxon>
        <taxon>Sordariomycetes</taxon>
        <taxon>Hypocreomycetidae</taxon>
        <taxon>Hypocreales</taxon>
        <taxon>Clavicipitaceae</taxon>
        <taxon>Metarhizium</taxon>
    </lineage>
</organism>